<keyword evidence="2" id="KW-0255">Endonuclease</keyword>
<gene>
    <name evidence="2" type="ORF">SAMN05660657_05654</name>
</gene>
<dbReference type="GO" id="GO:0004519">
    <property type="term" value="F:endonuclease activity"/>
    <property type="evidence" value="ECO:0007669"/>
    <property type="project" value="UniProtKB-KW"/>
</dbReference>
<proteinExistence type="predicted"/>
<dbReference type="SUPFAM" id="SSF56219">
    <property type="entry name" value="DNase I-like"/>
    <property type="match status" value="1"/>
</dbReference>
<dbReference type="EMBL" id="FPBA01000049">
    <property type="protein sequence ID" value="SFU09823.1"/>
    <property type="molecule type" value="Genomic_DNA"/>
</dbReference>
<dbReference type="PANTHER" id="PTHR42834:SF1">
    <property type="entry name" value="ENDONUCLEASE_EXONUCLEASE_PHOSPHATASE FAMILY PROTEIN (AFU_ORTHOLOGUE AFUA_3G09210)"/>
    <property type="match status" value="1"/>
</dbReference>
<dbReference type="InterPro" id="IPR005135">
    <property type="entry name" value="Endo/exonuclease/phosphatase"/>
</dbReference>
<keyword evidence="2" id="KW-0378">Hydrolase</keyword>
<dbReference type="InterPro" id="IPR036691">
    <property type="entry name" value="Endo/exonu/phosph_ase_sf"/>
</dbReference>
<protein>
    <submittedName>
        <fullName evidence="2">Metal-dependent hydrolase, endonuclease/exonuclease/phosphatase family</fullName>
    </submittedName>
</protein>
<dbReference type="Proteomes" id="UP000199546">
    <property type="component" value="Unassembled WGS sequence"/>
</dbReference>
<dbReference type="Gene3D" id="3.60.10.10">
    <property type="entry name" value="Endonuclease/exonuclease/phosphatase"/>
    <property type="match status" value="1"/>
</dbReference>
<dbReference type="STRING" id="1296565.SAMN05660657_05654"/>
<evidence type="ECO:0000313" key="2">
    <source>
        <dbReference type="EMBL" id="SFU09823.1"/>
    </source>
</evidence>
<accession>A0A1I7DDK5</accession>
<dbReference type="AlphaFoldDB" id="A0A1I7DDK5"/>
<dbReference type="GO" id="GO:0004527">
    <property type="term" value="F:exonuclease activity"/>
    <property type="evidence" value="ECO:0007669"/>
    <property type="project" value="UniProtKB-KW"/>
</dbReference>
<feature type="domain" description="Endonuclease/exonuclease/phosphatase" evidence="1">
    <location>
        <begin position="5"/>
        <end position="220"/>
    </location>
</feature>
<name>A0A1I7DDK5_9ACTN</name>
<evidence type="ECO:0000313" key="3">
    <source>
        <dbReference type="Proteomes" id="UP000199546"/>
    </source>
</evidence>
<organism evidence="2 3">
    <name type="scientific">Geodermatophilus amargosae</name>
    <dbReference type="NCBI Taxonomy" id="1296565"/>
    <lineage>
        <taxon>Bacteria</taxon>
        <taxon>Bacillati</taxon>
        <taxon>Actinomycetota</taxon>
        <taxon>Actinomycetes</taxon>
        <taxon>Geodermatophilales</taxon>
        <taxon>Geodermatophilaceae</taxon>
        <taxon>Geodermatophilus</taxon>
    </lineage>
</organism>
<dbReference type="Pfam" id="PF03372">
    <property type="entry name" value="Exo_endo_phos"/>
    <property type="match status" value="1"/>
</dbReference>
<dbReference type="PANTHER" id="PTHR42834">
    <property type="entry name" value="ENDONUCLEASE/EXONUCLEASE/PHOSPHATASE FAMILY PROTEIN (AFU_ORTHOLOGUE AFUA_3G09210)"/>
    <property type="match status" value="1"/>
</dbReference>
<sequence>MFTVMSWNVENLFTPGPAEQADFSAKLDALAAVIAAAEPDAVALQEVGDEAALEALRTRLGADWISVVSTHFEARHPIRVAWLSPRPLTDVADVVDLPVRLSPVTVDDDGTAITRLGRGGLAVTCTTETGVEVRAVTAHLKSKLLSFLGGRFDTTDEGERARYGVYALNRRAAEAAALREWATGALAGEEAGRRVLVCGDLNDTLDAATTQLLFGPPGSQFGTGGYGRSDRGDRRRLWATGY</sequence>
<keyword evidence="2" id="KW-0540">Nuclease</keyword>
<reference evidence="3" key="1">
    <citation type="submission" date="2016-10" db="EMBL/GenBank/DDBJ databases">
        <authorList>
            <person name="Varghese N."/>
            <person name="Submissions S."/>
        </authorList>
    </citation>
    <scope>NUCLEOTIDE SEQUENCE [LARGE SCALE GENOMIC DNA]</scope>
    <source>
        <strain evidence="3">DSM 46136</strain>
    </source>
</reference>
<keyword evidence="2" id="KW-0269">Exonuclease</keyword>
<evidence type="ECO:0000259" key="1">
    <source>
        <dbReference type="Pfam" id="PF03372"/>
    </source>
</evidence>
<keyword evidence="3" id="KW-1185">Reference proteome</keyword>